<name>A0A6D2IVS5_9BRAS</name>
<comment type="caution">
    <text evidence="1">The sequence shown here is derived from an EMBL/GenBank/DDBJ whole genome shotgun (WGS) entry which is preliminary data.</text>
</comment>
<evidence type="ECO:0000313" key="2">
    <source>
        <dbReference type="Proteomes" id="UP000467841"/>
    </source>
</evidence>
<organism evidence="1 2">
    <name type="scientific">Microthlaspi erraticum</name>
    <dbReference type="NCBI Taxonomy" id="1685480"/>
    <lineage>
        <taxon>Eukaryota</taxon>
        <taxon>Viridiplantae</taxon>
        <taxon>Streptophyta</taxon>
        <taxon>Embryophyta</taxon>
        <taxon>Tracheophyta</taxon>
        <taxon>Spermatophyta</taxon>
        <taxon>Magnoliopsida</taxon>
        <taxon>eudicotyledons</taxon>
        <taxon>Gunneridae</taxon>
        <taxon>Pentapetalae</taxon>
        <taxon>rosids</taxon>
        <taxon>malvids</taxon>
        <taxon>Brassicales</taxon>
        <taxon>Brassicaceae</taxon>
        <taxon>Coluteocarpeae</taxon>
        <taxon>Microthlaspi</taxon>
    </lineage>
</organism>
<sequence>MPGLQFELKPRRIRPESSGVDLHLAREKPNPNLQDLIFDLNISEKIGGNLKISLSQVDWEILYTLVSSVTINLHRRLHSWKMLQHCEERTVGEAQRGREETQGWGEVTLT</sequence>
<dbReference type="AlphaFoldDB" id="A0A6D2IVS5"/>
<accession>A0A6D2IVS5</accession>
<protein>
    <submittedName>
        <fullName evidence="1">Uncharacterized protein</fullName>
    </submittedName>
</protein>
<proteinExistence type="predicted"/>
<evidence type="ECO:0000313" key="1">
    <source>
        <dbReference type="EMBL" id="CAA7031751.1"/>
    </source>
</evidence>
<keyword evidence="2" id="KW-1185">Reference proteome</keyword>
<dbReference type="Proteomes" id="UP000467841">
    <property type="component" value="Unassembled WGS sequence"/>
</dbReference>
<dbReference type="EMBL" id="CACVBM020001111">
    <property type="protein sequence ID" value="CAA7031751.1"/>
    <property type="molecule type" value="Genomic_DNA"/>
</dbReference>
<gene>
    <name evidence="1" type="ORF">MERR_LOCUS18986</name>
</gene>
<reference evidence="1" key="1">
    <citation type="submission" date="2020-01" db="EMBL/GenBank/DDBJ databases">
        <authorList>
            <person name="Mishra B."/>
        </authorList>
    </citation>
    <scope>NUCLEOTIDE SEQUENCE [LARGE SCALE GENOMIC DNA]</scope>
</reference>